<name>A0ABU0WC09_9PROT</name>
<keyword evidence="2" id="KW-1185">Reference proteome</keyword>
<comment type="caution">
    <text evidence="1">The sequence shown here is derived from an EMBL/GenBank/DDBJ whole genome shotgun (WGS) entry which is preliminary data.</text>
</comment>
<evidence type="ECO:0000313" key="2">
    <source>
        <dbReference type="Proteomes" id="UP001227317"/>
    </source>
</evidence>
<dbReference type="RefSeq" id="WP_306703638.1">
    <property type="nucleotide sequence ID" value="NZ_JAUJFI010000006.1"/>
</dbReference>
<protein>
    <recommendedName>
        <fullName evidence="3">Death domain-containing protein</fullName>
    </recommendedName>
</protein>
<evidence type="ECO:0008006" key="3">
    <source>
        <dbReference type="Google" id="ProtNLM"/>
    </source>
</evidence>
<organism evidence="1 2">
    <name type="scientific">Azospirillum isscasi</name>
    <dbReference type="NCBI Taxonomy" id="3053926"/>
    <lineage>
        <taxon>Bacteria</taxon>
        <taxon>Pseudomonadati</taxon>
        <taxon>Pseudomonadota</taxon>
        <taxon>Alphaproteobacteria</taxon>
        <taxon>Rhodospirillales</taxon>
        <taxon>Azospirillaceae</taxon>
        <taxon>Azospirillum</taxon>
    </lineage>
</organism>
<reference evidence="1 2" key="1">
    <citation type="submission" date="2023-06" db="EMBL/GenBank/DDBJ databases">
        <title>Azospirillum isscasensis sp.nov, a bacterium isolated from rhizosphere soil of rice.</title>
        <authorList>
            <person name="Wang H."/>
        </authorList>
    </citation>
    <scope>NUCLEOTIDE SEQUENCE [LARGE SCALE GENOMIC DNA]</scope>
    <source>
        <strain evidence="1 2">C340-1</strain>
    </source>
</reference>
<accession>A0ABU0WC09</accession>
<proteinExistence type="predicted"/>
<dbReference type="Proteomes" id="UP001227317">
    <property type="component" value="Unassembled WGS sequence"/>
</dbReference>
<dbReference type="EMBL" id="JAUJFI010000006">
    <property type="protein sequence ID" value="MDQ2101627.1"/>
    <property type="molecule type" value="Genomic_DNA"/>
</dbReference>
<gene>
    <name evidence="1" type="ORF">QSG27_02855</name>
</gene>
<sequence>MQTLWNALLRRWLDAEGGDAVAETLSGHLRRDIGLDGTEAGFLPVQHIRERNLSDARSFLTLQAYR</sequence>
<evidence type="ECO:0000313" key="1">
    <source>
        <dbReference type="EMBL" id="MDQ2101627.1"/>
    </source>
</evidence>